<proteinExistence type="predicted"/>
<dbReference type="Proteomes" id="UP000075243">
    <property type="component" value="Unassembled WGS sequence"/>
</dbReference>
<gene>
    <name evidence="1" type="ORF">KK1_032050</name>
</gene>
<evidence type="ECO:0000313" key="2">
    <source>
        <dbReference type="Proteomes" id="UP000075243"/>
    </source>
</evidence>
<protein>
    <submittedName>
        <fullName evidence="1">Ribonuclease H protein At1g65750 family</fullName>
    </submittedName>
</protein>
<organism evidence="1 2">
    <name type="scientific">Cajanus cajan</name>
    <name type="common">Pigeon pea</name>
    <name type="synonym">Cajanus indicus</name>
    <dbReference type="NCBI Taxonomy" id="3821"/>
    <lineage>
        <taxon>Eukaryota</taxon>
        <taxon>Viridiplantae</taxon>
        <taxon>Streptophyta</taxon>
        <taxon>Embryophyta</taxon>
        <taxon>Tracheophyta</taxon>
        <taxon>Spermatophyta</taxon>
        <taxon>Magnoliopsida</taxon>
        <taxon>eudicotyledons</taxon>
        <taxon>Gunneridae</taxon>
        <taxon>Pentapetalae</taxon>
        <taxon>rosids</taxon>
        <taxon>fabids</taxon>
        <taxon>Fabales</taxon>
        <taxon>Fabaceae</taxon>
        <taxon>Papilionoideae</taxon>
        <taxon>50 kb inversion clade</taxon>
        <taxon>NPAAA clade</taxon>
        <taxon>indigoferoid/millettioid clade</taxon>
        <taxon>Phaseoleae</taxon>
        <taxon>Cajanus</taxon>
    </lineage>
</organism>
<reference evidence="1" key="1">
    <citation type="journal article" date="2012" name="Nat. Biotechnol.">
        <title>Draft genome sequence of pigeonpea (Cajanus cajan), an orphan legume crop of resource-poor farmers.</title>
        <authorList>
            <person name="Varshney R.K."/>
            <person name="Chen W."/>
            <person name="Li Y."/>
            <person name="Bharti A.K."/>
            <person name="Saxena R.K."/>
            <person name="Schlueter J.A."/>
            <person name="Donoghue M.T."/>
            <person name="Azam S."/>
            <person name="Fan G."/>
            <person name="Whaley A.M."/>
            <person name="Farmer A.D."/>
            <person name="Sheridan J."/>
            <person name="Iwata A."/>
            <person name="Tuteja R."/>
            <person name="Penmetsa R.V."/>
            <person name="Wu W."/>
            <person name="Upadhyaya H.D."/>
            <person name="Yang S.P."/>
            <person name="Shah T."/>
            <person name="Saxena K.B."/>
            <person name="Michael T."/>
            <person name="McCombie W.R."/>
            <person name="Yang B."/>
            <person name="Zhang G."/>
            <person name="Yang H."/>
            <person name="Wang J."/>
            <person name="Spillane C."/>
            <person name="Cook D.R."/>
            <person name="May G.D."/>
            <person name="Xu X."/>
            <person name="Jackson S.A."/>
        </authorList>
    </citation>
    <scope>NUCLEOTIDE SEQUENCE [LARGE SCALE GENOMIC DNA]</scope>
</reference>
<dbReference type="EMBL" id="KQ483561">
    <property type="protein sequence ID" value="KYP46328.1"/>
    <property type="molecule type" value="Genomic_DNA"/>
</dbReference>
<dbReference type="Gramene" id="C.cajan_30141.t">
    <property type="protein sequence ID" value="C.cajan_30141.t"/>
    <property type="gene ID" value="C.cajan_30141"/>
</dbReference>
<dbReference type="OMA" id="NITYRIW"/>
<dbReference type="AlphaFoldDB" id="A0A151RUV5"/>
<evidence type="ECO:0000313" key="1">
    <source>
        <dbReference type="EMBL" id="KYP46328.1"/>
    </source>
</evidence>
<keyword evidence="2" id="KW-1185">Reference proteome</keyword>
<name>A0A151RUV5_CAJCA</name>
<dbReference type="PANTHER" id="PTHR33116">
    <property type="entry name" value="REVERSE TRANSCRIPTASE ZINC-BINDING DOMAIN-CONTAINING PROTEIN-RELATED-RELATED"/>
    <property type="match status" value="1"/>
</dbReference>
<sequence length="214" mass="25019">MDDRNSRYFRGTTVMHRRKNRVKILQNELGTYCHHLKHMRPVSLCNMLYKVLTRTLAHSLSQVMQHKTKIFFSKNGSWNVRVEISVAFGFQLSDSLGKYLGIPLPHTHVEEAFKFVKDRIWKRINSWSSKSISKAGKEIFVKSILQVFPTYTMSIFLLPHSVTDSLEKMVNTFWWSSNGSNKKGINWLNWNNLSNPRKDGGLGFKNLDTFNMRF</sequence>
<dbReference type="PANTHER" id="PTHR33116:SF86">
    <property type="entry name" value="REVERSE TRANSCRIPTASE DOMAIN-CONTAINING PROTEIN"/>
    <property type="match status" value="1"/>
</dbReference>
<accession>A0A151RUV5</accession>